<protein>
    <submittedName>
        <fullName evidence="1">Uncharacterized protein</fullName>
    </submittedName>
</protein>
<reference evidence="1" key="1">
    <citation type="submission" date="2019-11" db="EMBL/GenBank/DDBJ databases">
        <authorList>
            <person name="Liu Y."/>
            <person name="Hou J."/>
            <person name="Li T.-Q."/>
            <person name="Guan C.-H."/>
            <person name="Wu X."/>
            <person name="Wu H.-Z."/>
            <person name="Ling F."/>
            <person name="Zhang R."/>
            <person name="Shi X.-G."/>
            <person name="Ren J.-P."/>
            <person name="Chen E.-F."/>
            <person name="Sun J.-M."/>
        </authorList>
    </citation>
    <scope>NUCLEOTIDE SEQUENCE</scope>
    <source>
        <strain evidence="1">Adult_tree_wgs_1</strain>
        <tissue evidence="1">Leaves</tissue>
    </source>
</reference>
<evidence type="ECO:0000313" key="2">
    <source>
        <dbReference type="Proteomes" id="UP000626092"/>
    </source>
</evidence>
<dbReference type="EMBL" id="WJXA01000004">
    <property type="protein sequence ID" value="KAF7144696.1"/>
    <property type="molecule type" value="Genomic_DNA"/>
</dbReference>
<organism evidence="1 2">
    <name type="scientific">Rhododendron simsii</name>
    <name type="common">Sims's rhododendron</name>
    <dbReference type="NCBI Taxonomy" id="118357"/>
    <lineage>
        <taxon>Eukaryota</taxon>
        <taxon>Viridiplantae</taxon>
        <taxon>Streptophyta</taxon>
        <taxon>Embryophyta</taxon>
        <taxon>Tracheophyta</taxon>
        <taxon>Spermatophyta</taxon>
        <taxon>Magnoliopsida</taxon>
        <taxon>eudicotyledons</taxon>
        <taxon>Gunneridae</taxon>
        <taxon>Pentapetalae</taxon>
        <taxon>asterids</taxon>
        <taxon>Ericales</taxon>
        <taxon>Ericaceae</taxon>
        <taxon>Ericoideae</taxon>
        <taxon>Rhodoreae</taxon>
        <taxon>Rhododendron</taxon>
    </lineage>
</organism>
<comment type="caution">
    <text evidence="1">The sequence shown here is derived from an EMBL/GenBank/DDBJ whole genome shotgun (WGS) entry which is preliminary data.</text>
</comment>
<evidence type="ECO:0000313" key="1">
    <source>
        <dbReference type="EMBL" id="KAF7144696.1"/>
    </source>
</evidence>
<dbReference type="OrthoDB" id="10555503at2759"/>
<proteinExistence type="predicted"/>
<sequence length="79" mass="8942">MRRGRGEGALREAKEAEDDDGYYNVPVRTFDQIHDVGNCGLGLEPYSTSINKAVKEIKNGQEGQRFVRYVSFFTLDKVV</sequence>
<dbReference type="AlphaFoldDB" id="A0A834GXX7"/>
<gene>
    <name evidence="1" type="ORF">RHSIM_Rhsim04G0136800</name>
</gene>
<name>A0A834GXX7_RHOSS</name>
<dbReference type="Proteomes" id="UP000626092">
    <property type="component" value="Unassembled WGS sequence"/>
</dbReference>
<keyword evidence="2" id="KW-1185">Reference proteome</keyword>
<accession>A0A834GXX7</accession>